<dbReference type="Gene3D" id="3.40.1410.10">
    <property type="entry name" value="Chorismate lyase-like"/>
    <property type="match status" value="1"/>
</dbReference>
<dbReference type="InterPro" id="IPR050679">
    <property type="entry name" value="Bact_HTH_transcr_reg"/>
</dbReference>
<dbReference type="SUPFAM" id="SSF46785">
    <property type="entry name" value="Winged helix' DNA-binding domain"/>
    <property type="match status" value="1"/>
</dbReference>
<dbReference type="Pfam" id="PF00392">
    <property type="entry name" value="GntR"/>
    <property type="match status" value="1"/>
</dbReference>
<dbReference type="Proteomes" id="UP000321793">
    <property type="component" value="Unassembled WGS sequence"/>
</dbReference>
<dbReference type="SUPFAM" id="SSF64288">
    <property type="entry name" value="Chorismate lyase-like"/>
    <property type="match status" value="1"/>
</dbReference>
<evidence type="ECO:0000256" key="3">
    <source>
        <dbReference type="ARBA" id="ARBA00023163"/>
    </source>
</evidence>
<dbReference type="SMART" id="SM00866">
    <property type="entry name" value="UTRA"/>
    <property type="match status" value="1"/>
</dbReference>
<feature type="domain" description="HTH gntR-type" evidence="4">
    <location>
        <begin position="22"/>
        <end position="90"/>
    </location>
</feature>
<keyword evidence="3" id="KW-0804">Transcription</keyword>
<gene>
    <name evidence="5" type="ORF">KLO01_11930</name>
</gene>
<dbReference type="InterPro" id="IPR036390">
    <property type="entry name" value="WH_DNA-bd_sf"/>
</dbReference>
<evidence type="ECO:0000313" key="5">
    <source>
        <dbReference type="EMBL" id="GEQ13146.1"/>
    </source>
</evidence>
<dbReference type="GO" id="GO:0045892">
    <property type="term" value="P:negative regulation of DNA-templated transcription"/>
    <property type="evidence" value="ECO:0007669"/>
    <property type="project" value="TreeGrafter"/>
</dbReference>
<protein>
    <submittedName>
        <fullName evidence="5">GntR family transcriptional regulator</fullName>
    </submittedName>
</protein>
<dbReference type="PROSITE" id="PS50949">
    <property type="entry name" value="HTH_GNTR"/>
    <property type="match status" value="1"/>
</dbReference>
<dbReference type="InterPro" id="IPR011663">
    <property type="entry name" value="UTRA"/>
</dbReference>
<dbReference type="GO" id="GO:0003677">
    <property type="term" value="F:DNA binding"/>
    <property type="evidence" value="ECO:0007669"/>
    <property type="project" value="UniProtKB-KW"/>
</dbReference>
<dbReference type="GO" id="GO:0003700">
    <property type="term" value="F:DNA-binding transcription factor activity"/>
    <property type="evidence" value="ECO:0007669"/>
    <property type="project" value="InterPro"/>
</dbReference>
<accession>A0A512SYZ1</accession>
<dbReference type="AlphaFoldDB" id="A0A512SYZ1"/>
<evidence type="ECO:0000259" key="4">
    <source>
        <dbReference type="PROSITE" id="PS50949"/>
    </source>
</evidence>
<proteinExistence type="predicted"/>
<evidence type="ECO:0000313" key="6">
    <source>
        <dbReference type="Proteomes" id="UP000321793"/>
    </source>
</evidence>
<sequence>MATLPDMAAQLVDVSIDRTSPVPLYHQLSEQLCAAITDGRLQPGDPFENEVALAQRLSLSRPTVRRAIQEMVDKGLLVRRRGLGTTVANRKVHRRVALSSLFDDLSREGRAPRTVLLEHDTVADADAAAALDLPSDTPLLAIVRLRFAGDAPLAVMRNWLPPAYGDISRDELEATGLYAALRARGVHAVVAHQSIAARMPTAAERRHLRIRGTQPVLTMTRMAFDGSGGAVEYGDHSYRAEDYTIDLMVDER</sequence>
<dbReference type="PANTHER" id="PTHR44846:SF17">
    <property type="entry name" value="GNTR-FAMILY TRANSCRIPTIONAL REGULATOR"/>
    <property type="match status" value="1"/>
</dbReference>
<evidence type="ECO:0000256" key="2">
    <source>
        <dbReference type="ARBA" id="ARBA00023125"/>
    </source>
</evidence>
<keyword evidence="6" id="KW-1185">Reference proteome</keyword>
<dbReference type="PANTHER" id="PTHR44846">
    <property type="entry name" value="MANNOSYL-D-GLYCERATE TRANSPORT/METABOLISM SYSTEM REPRESSOR MNGR-RELATED"/>
    <property type="match status" value="1"/>
</dbReference>
<dbReference type="CDD" id="cd07377">
    <property type="entry name" value="WHTH_GntR"/>
    <property type="match status" value="1"/>
</dbReference>
<dbReference type="InterPro" id="IPR000524">
    <property type="entry name" value="Tscrpt_reg_HTH_GntR"/>
</dbReference>
<dbReference type="SMART" id="SM00345">
    <property type="entry name" value="HTH_GNTR"/>
    <property type="match status" value="1"/>
</dbReference>
<dbReference type="InterPro" id="IPR028978">
    <property type="entry name" value="Chorismate_lyase_/UTRA_dom_sf"/>
</dbReference>
<dbReference type="PRINTS" id="PR00035">
    <property type="entry name" value="HTHGNTR"/>
</dbReference>
<dbReference type="Gene3D" id="1.10.10.10">
    <property type="entry name" value="Winged helix-like DNA-binding domain superfamily/Winged helix DNA-binding domain"/>
    <property type="match status" value="1"/>
</dbReference>
<dbReference type="EMBL" id="BKBA01000003">
    <property type="protein sequence ID" value="GEQ13146.1"/>
    <property type="molecule type" value="Genomic_DNA"/>
</dbReference>
<evidence type="ECO:0000256" key="1">
    <source>
        <dbReference type="ARBA" id="ARBA00023015"/>
    </source>
</evidence>
<organism evidence="5 6">
    <name type="scientific">Knoellia locipacati</name>
    <dbReference type="NCBI Taxonomy" id="882824"/>
    <lineage>
        <taxon>Bacteria</taxon>
        <taxon>Bacillati</taxon>
        <taxon>Actinomycetota</taxon>
        <taxon>Actinomycetes</taxon>
        <taxon>Micrococcales</taxon>
        <taxon>Intrasporangiaceae</taxon>
        <taxon>Knoellia</taxon>
    </lineage>
</organism>
<reference evidence="5 6" key="1">
    <citation type="submission" date="2019-07" db="EMBL/GenBank/DDBJ databases">
        <title>Whole genome shotgun sequence of Knoellia locipacati NBRC 109775.</title>
        <authorList>
            <person name="Hosoyama A."/>
            <person name="Uohara A."/>
            <person name="Ohji S."/>
            <person name="Ichikawa N."/>
        </authorList>
    </citation>
    <scope>NUCLEOTIDE SEQUENCE [LARGE SCALE GENOMIC DNA]</scope>
    <source>
        <strain evidence="5 6">NBRC 109775</strain>
    </source>
</reference>
<comment type="caution">
    <text evidence="5">The sequence shown here is derived from an EMBL/GenBank/DDBJ whole genome shotgun (WGS) entry which is preliminary data.</text>
</comment>
<keyword evidence="2" id="KW-0238">DNA-binding</keyword>
<dbReference type="Pfam" id="PF07702">
    <property type="entry name" value="UTRA"/>
    <property type="match status" value="1"/>
</dbReference>
<keyword evidence="1" id="KW-0805">Transcription regulation</keyword>
<dbReference type="InterPro" id="IPR036388">
    <property type="entry name" value="WH-like_DNA-bd_sf"/>
</dbReference>
<name>A0A512SYZ1_9MICO</name>